<protein>
    <submittedName>
        <fullName evidence="2">Uncharacterized protein</fullName>
    </submittedName>
</protein>
<evidence type="ECO:0000313" key="2">
    <source>
        <dbReference type="EMBL" id="GAA0149744.1"/>
    </source>
</evidence>
<evidence type="ECO:0000313" key="3">
    <source>
        <dbReference type="Proteomes" id="UP001454036"/>
    </source>
</evidence>
<dbReference type="AlphaFoldDB" id="A0AAV3PDK8"/>
<name>A0AAV3PDK8_LITER</name>
<evidence type="ECO:0000256" key="1">
    <source>
        <dbReference type="SAM" id="MobiDB-lite"/>
    </source>
</evidence>
<feature type="compositionally biased region" description="Polar residues" evidence="1">
    <location>
        <begin position="203"/>
        <end position="212"/>
    </location>
</feature>
<dbReference type="Proteomes" id="UP001454036">
    <property type="component" value="Unassembled WGS sequence"/>
</dbReference>
<dbReference type="InterPro" id="IPR025322">
    <property type="entry name" value="PADRE_dom"/>
</dbReference>
<keyword evidence="3" id="KW-1185">Reference proteome</keyword>
<organism evidence="2 3">
    <name type="scientific">Lithospermum erythrorhizon</name>
    <name type="common">Purple gromwell</name>
    <name type="synonym">Lithospermum officinale var. erythrorhizon</name>
    <dbReference type="NCBI Taxonomy" id="34254"/>
    <lineage>
        <taxon>Eukaryota</taxon>
        <taxon>Viridiplantae</taxon>
        <taxon>Streptophyta</taxon>
        <taxon>Embryophyta</taxon>
        <taxon>Tracheophyta</taxon>
        <taxon>Spermatophyta</taxon>
        <taxon>Magnoliopsida</taxon>
        <taxon>eudicotyledons</taxon>
        <taxon>Gunneridae</taxon>
        <taxon>Pentapetalae</taxon>
        <taxon>asterids</taxon>
        <taxon>lamiids</taxon>
        <taxon>Boraginales</taxon>
        <taxon>Boraginaceae</taxon>
        <taxon>Boraginoideae</taxon>
        <taxon>Lithospermeae</taxon>
        <taxon>Lithospermum</taxon>
    </lineage>
</organism>
<dbReference type="Pfam" id="PF14009">
    <property type="entry name" value="PADRE"/>
    <property type="match status" value="1"/>
</dbReference>
<comment type="caution">
    <text evidence="2">The sequence shown here is derived from an EMBL/GenBank/DDBJ whole genome shotgun (WGS) entry which is preliminary data.</text>
</comment>
<dbReference type="EMBL" id="BAABME010017348">
    <property type="protein sequence ID" value="GAA0149744.1"/>
    <property type="molecule type" value="Genomic_DNA"/>
</dbReference>
<reference evidence="2 3" key="1">
    <citation type="submission" date="2024-01" db="EMBL/GenBank/DDBJ databases">
        <title>The complete chloroplast genome sequence of Lithospermum erythrorhizon: insights into the phylogenetic relationship among Boraginaceae species and the maternal lineages of purple gromwells.</title>
        <authorList>
            <person name="Okada T."/>
            <person name="Watanabe K."/>
        </authorList>
    </citation>
    <scope>NUCLEOTIDE SEQUENCE [LARGE SCALE GENOMIC DNA]</scope>
</reference>
<feature type="region of interest" description="Disordered" evidence="1">
    <location>
        <begin position="174"/>
        <end position="212"/>
    </location>
</feature>
<dbReference type="PANTHER" id="PTHR33413:SF33">
    <property type="entry name" value="MEDIATOR OF RNA POLYMERASE II TRANSCRIPTION SUBUNIT 29"/>
    <property type="match status" value="1"/>
</dbReference>
<proteinExistence type="predicted"/>
<accession>A0AAV3PDK8</accession>
<dbReference type="PANTHER" id="PTHR33413">
    <property type="entry name" value="EXPRESSED PROTEIN"/>
    <property type="match status" value="1"/>
</dbReference>
<gene>
    <name evidence="2" type="ORF">LIER_36984</name>
</gene>
<sequence length="212" mass="23635">MGNCQAIDNATILIQHPSGRIDKLYSPVNANQIMKTNPGHYVALLLTTTYYPPPERSNSRIQAGIVHESSHIDHPSTNTITTTITTNPLNDKSNVPVRITRIKLLRPTDTLALGHVYRLITTHEVMKGLRAKKYSKLTKEQKEKIITDKFTASDFEYVDRKSVEKKSIQVNKEMNHRVPVVPPPATSSATTPKSRGGGGWQPRLQSILESTS</sequence>